<evidence type="ECO:0000313" key="2">
    <source>
        <dbReference type="EMBL" id="KAE8321835.1"/>
    </source>
</evidence>
<accession>A0A5N6WLU6</accession>
<gene>
    <name evidence="2" type="ORF">BDV39DRAFT_185032</name>
</gene>
<keyword evidence="1" id="KW-1133">Transmembrane helix</keyword>
<keyword evidence="3" id="KW-1185">Reference proteome</keyword>
<dbReference type="Proteomes" id="UP000325945">
    <property type="component" value="Unassembled WGS sequence"/>
</dbReference>
<evidence type="ECO:0000256" key="1">
    <source>
        <dbReference type="SAM" id="Phobius"/>
    </source>
</evidence>
<keyword evidence="1" id="KW-0812">Transmembrane</keyword>
<evidence type="ECO:0000313" key="3">
    <source>
        <dbReference type="Proteomes" id="UP000325945"/>
    </source>
</evidence>
<feature type="transmembrane region" description="Helical" evidence="1">
    <location>
        <begin position="7"/>
        <end position="34"/>
    </location>
</feature>
<reference evidence="3" key="1">
    <citation type="submission" date="2019-04" db="EMBL/GenBank/DDBJ databases">
        <title>Friends and foes A comparative genomics studyof 23 Aspergillus species from section Flavi.</title>
        <authorList>
            <consortium name="DOE Joint Genome Institute"/>
            <person name="Kjaerbolling I."/>
            <person name="Vesth T."/>
            <person name="Frisvad J.C."/>
            <person name="Nybo J.L."/>
            <person name="Theobald S."/>
            <person name="Kildgaard S."/>
            <person name="Isbrandt T."/>
            <person name="Kuo A."/>
            <person name="Sato A."/>
            <person name="Lyhne E.K."/>
            <person name="Kogle M.E."/>
            <person name="Wiebenga A."/>
            <person name="Kun R.S."/>
            <person name="Lubbers R.J."/>
            <person name="Makela M.R."/>
            <person name="Barry K."/>
            <person name="Chovatia M."/>
            <person name="Clum A."/>
            <person name="Daum C."/>
            <person name="Haridas S."/>
            <person name="He G."/>
            <person name="LaButti K."/>
            <person name="Lipzen A."/>
            <person name="Mondo S."/>
            <person name="Riley R."/>
            <person name="Salamov A."/>
            <person name="Simmons B.A."/>
            <person name="Magnuson J.K."/>
            <person name="Henrissat B."/>
            <person name="Mortensen U.H."/>
            <person name="Larsen T.O."/>
            <person name="Devries R.P."/>
            <person name="Grigoriev I.V."/>
            <person name="Machida M."/>
            <person name="Baker S.E."/>
            <person name="Andersen M.R."/>
        </authorList>
    </citation>
    <scope>NUCLEOTIDE SEQUENCE [LARGE SCALE GENOMIC DNA]</scope>
    <source>
        <strain evidence="3">CBS 130017</strain>
    </source>
</reference>
<dbReference type="AlphaFoldDB" id="A0A5N6WLU6"/>
<dbReference type="EMBL" id="ML741859">
    <property type="protein sequence ID" value="KAE8321835.1"/>
    <property type="molecule type" value="Genomic_DNA"/>
</dbReference>
<name>A0A5N6WLU6_9EURO</name>
<protein>
    <submittedName>
        <fullName evidence="2">Uncharacterized protein</fullName>
    </submittedName>
</protein>
<keyword evidence="1" id="KW-0472">Membrane</keyword>
<proteinExistence type="predicted"/>
<sequence>MDTDFKLATPVCCSMELILWRFLSLFFFGLYRYYPQCSTNKCAVSSESTHSME</sequence>
<organism evidence="2 3">
    <name type="scientific">Aspergillus sergii</name>
    <dbReference type="NCBI Taxonomy" id="1034303"/>
    <lineage>
        <taxon>Eukaryota</taxon>
        <taxon>Fungi</taxon>
        <taxon>Dikarya</taxon>
        <taxon>Ascomycota</taxon>
        <taxon>Pezizomycotina</taxon>
        <taxon>Eurotiomycetes</taxon>
        <taxon>Eurotiomycetidae</taxon>
        <taxon>Eurotiales</taxon>
        <taxon>Aspergillaceae</taxon>
        <taxon>Aspergillus</taxon>
        <taxon>Aspergillus subgen. Circumdati</taxon>
    </lineage>
</organism>